<protein>
    <recommendedName>
        <fullName evidence="2">AtPDCT1/2 transmembrane domain-containing protein</fullName>
    </recommendedName>
</protein>
<dbReference type="EMBL" id="AGNL01018589">
    <property type="protein sequence ID" value="EJK62843.1"/>
    <property type="molecule type" value="Genomic_DNA"/>
</dbReference>
<dbReference type="InterPro" id="IPR055311">
    <property type="entry name" value="PDCT1/2-like"/>
</dbReference>
<keyword evidence="1" id="KW-1133">Transmembrane helix</keyword>
<accession>K0S9M6</accession>
<evidence type="ECO:0000259" key="2">
    <source>
        <dbReference type="Pfam" id="PF24788"/>
    </source>
</evidence>
<dbReference type="InterPro" id="IPR056361">
    <property type="entry name" value="AtPDCT1_2_TM_dom"/>
</dbReference>
<dbReference type="OrthoDB" id="1921278at2759"/>
<keyword evidence="1" id="KW-0472">Membrane</keyword>
<feature type="domain" description="AtPDCT1/2 transmembrane" evidence="2">
    <location>
        <begin position="215"/>
        <end position="257"/>
    </location>
</feature>
<feature type="transmembrane region" description="Helical" evidence="1">
    <location>
        <begin position="20"/>
        <end position="41"/>
    </location>
</feature>
<dbReference type="Pfam" id="PF24788">
    <property type="entry name" value="AtPDCT1_2"/>
    <property type="match status" value="2"/>
</dbReference>
<evidence type="ECO:0000313" key="4">
    <source>
        <dbReference type="Proteomes" id="UP000266841"/>
    </source>
</evidence>
<keyword evidence="1" id="KW-0812">Transmembrane</keyword>
<proteinExistence type="predicted"/>
<dbReference type="PANTHER" id="PTHR34674:SF1">
    <property type="entry name" value="PHOSPHATIDYLCHOLINE:DIACYLGLYCEROL CHOLINEPHOSPHOTRANSFERASE 1-RELATED"/>
    <property type="match status" value="1"/>
</dbReference>
<dbReference type="AlphaFoldDB" id="K0S9M6"/>
<feature type="transmembrane region" description="Helical" evidence="1">
    <location>
        <begin position="84"/>
        <end position="103"/>
    </location>
</feature>
<dbReference type="PANTHER" id="PTHR34674">
    <property type="entry name" value="PHOSPHATIDYLCHOLINE:DIACYLGLYCEROL CHOLINEPHOSPHOTRANSFERASE 1-RELATED"/>
    <property type="match status" value="1"/>
</dbReference>
<evidence type="ECO:0000256" key="1">
    <source>
        <dbReference type="SAM" id="Phobius"/>
    </source>
</evidence>
<sequence>MNNLNEEEHTTLDPALVKRIVWRDFSFLLLALAASFCISYIELNAGDASLRGGEADERGIVDTGFIATNCLHTWLSSNRDWNDVFALINTLGCVLMPGLYLVWNTLWVGDYDLAFRYLATQVLRSVCGWFTYLPSSPEYLMSYKDVPDIFQCLSKQCGDPSKEPVQPFVSFFSGHVATMVGPVFCVKYVKSMRDNSHCLLVQVCVANHAYMHGFKRFGVACHVLNALQIVRLLATRGHYSIDIIIGWYVAIYVSRSAGRLGRYYSKGVRMRDLGPKNRREAFEAFTGLTTEMRSRRLSKLVRDANLEQTLMSLEKNDYHMLKQSVHITTAKLVAEGKISLDDTQHHSNGAKKER</sequence>
<gene>
    <name evidence="3" type="ORF">THAOC_16525</name>
</gene>
<dbReference type="Proteomes" id="UP000266841">
    <property type="component" value="Unassembled WGS sequence"/>
</dbReference>
<keyword evidence="4" id="KW-1185">Reference proteome</keyword>
<reference evidence="3 4" key="1">
    <citation type="journal article" date="2012" name="Genome Biol.">
        <title>Genome and low-iron response of an oceanic diatom adapted to chronic iron limitation.</title>
        <authorList>
            <person name="Lommer M."/>
            <person name="Specht M."/>
            <person name="Roy A.S."/>
            <person name="Kraemer L."/>
            <person name="Andreson R."/>
            <person name="Gutowska M.A."/>
            <person name="Wolf J."/>
            <person name="Bergner S.V."/>
            <person name="Schilhabel M.B."/>
            <person name="Klostermeier U.C."/>
            <person name="Beiko R.G."/>
            <person name="Rosenstiel P."/>
            <person name="Hippler M."/>
            <person name="Laroche J."/>
        </authorList>
    </citation>
    <scope>NUCLEOTIDE SEQUENCE [LARGE SCALE GENOMIC DNA]</scope>
    <source>
        <strain evidence="3 4">CCMP1005</strain>
    </source>
</reference>
<evidence type="ECO:0000313" key="3">
    <source>
        <dbReference type="EMBL" id="EJK62843.1"/>
    </source>
</evidence>
<organism evidence="3 4">
    <name type="scientific">Thalassiosira oceanica</name>
    <name type="common">Marine diatom</name>
    <dbReference type="NCBI Taxonomy" id="159749"/>
    <lineage>
        <taxon>Eukaryota</taxon>
        <taxon>Sar</taxon>
        <taxon>Stramenopiles</taxon>
        <taxon>Ochrophyta</taxon>
        <taxon>Bacillariophyta</taxon>
        <taxon>Coscinodiscophyceae</taxon>
        <taxon>Thalassiosirophycidae</taxon>
        <taxon>Thalassiosirales</taxon>
        <taxon>Thalassiosiraceae</taxon>
        <taxon>Thalassiosira</taxon>
    </lineage>
</organism>
<comment type="caution">
    <text evidence="3">The sequence shown here is derived from an EMBL/GenBank/DDBJ whole genome shotgun (WGS) entry which is preliminary data.</text>
</comment>
<dbReference type="eggNOG" id="ENOG502QRYQ">
    <property type="taxonomic scope" value="Eukaryota"/>
</dbReference>
<feature type="domain" description="AtPDCT1/2 transmembrane" evidence="2">
    <location>
        <begin position="62"/>
        <end position="180"/>
    </location>
</feature>
<name>K0S9M6_THAOC</name>
<dbReference type="GO" id="GO:0004142">
    <property type="term" value="F:diacylglycerol cholinephosphotransferase activity"/>
    <property type="evidence" value="ECO:0007669"/>
    <property type="project" value="TreeGrafter"/>
</dbReference>